<comment type="caution">
    <text evidence="1">The sequence shown here is derived from an EMBL/GenBank/DDBJ whole genome shotgun (WGS) entry which is preliminary data.</text>
</comment>
<dbReference type="RefSeq" id="WP_193720505.1">
    <property type="nucleotide sequence ID" value="NZ_JACSPN010000017.1"/>
</dbReference>
<keyword evidence="2" id="KW-1185">Reference proteome</keyword>
<accession>A0A9D5Z073</accession>
<dbReference type="AlphaFoldDB" id="A0A9D5Z073"/>
<name>A0A9D5Z073_9CELL</name>
<organism evidence="1 2">
    <name type="scientific">Oerskovia douganii</name>
    <dbReference type="NCBI Taxonomy" id="2762210"/>
    <lineage>
        <taxon>Bacteria</taxon>
        <taxon>Bacillati</taxon>
        <taxon>Actinomycetota</taxon>
        <taxon>Actinomycetes</taxon>
        <taxon>Micrococcales</taxon>
        <taxon>Cellulomonadaceae</taxon>
        <taxon>Oerskovia</taxon>
    </lineage>
</organism>
<dbReference type="Proteomes" id="UP000822993">
    <property type="component" value="Unassembled WGS sequence"/>
</dbReference>
<protein>
    <submittedName>
        <fullName evidence="1">Uncharacterized protein</fullName>
    </submittedName>
</protein>
<dbReference type="EMBL" id="JACSPN010000017">
    <property type="protein sequence ID" value="MBE7701246.1"/>
    <property type="molecule type" value="Genomic_DNA"/>
</dbReference>
<evidence type="ECO:0000313" key="1">
    <source>
        <dbReference type="EMBL" id="MBE7701246.1"/>
    </source>
</evidence>
<gene>
    <name evidence="1" type="ORF">H9623_13165</name>
</gene>
<proteinExistence type="predicted"/>
<reference evidence="1 2" key="1">
    <citation type="submission" date="2020-08" db="EMBL/GenBank/DDBJ databases">
        <title>A Genomic Blueprint of the Chicken Gut Microbiome.</title>
        <authorList>
            <person name="Gilroy R."/>
            <person name="Ravi A."/>
            <person name="Getino M."/>
            <person name="Pursley I."/>
            <person name="Horton D.L."/>
            <person name="Alikhan N.-F."/>
            <person name="Baker D."/>
            <person name="Gharbi K."/>
            <person name="Hall N."/>
            <person name="Watson M."/>
            <person name="Adriaenssens E.M."/>
            <person name="Foster-Nyarko E."/>
            <person name="Jarju S."/>
            <person name="Secka A."/>
            <person name="Antonio M."/>
            <person name="Oren A."/>
            <person name="Chaudhuri R."/>
            <person name="La Ragione R.M."/>
            <person name="Hildebrand F."/>
            <person name="Pallen M.J."/>
        </authorList>
    </citation>
    <scope>NUCLEOTIDE SEQUENCE [LARGE SCALE GENOMIC DNA]</scope>
    <source>
        <strain evidence="1 2">Sa1BUA8</strain>
    </source>
</reference>
<evidence type="ECO:0000313" key="2">
    <source>
        <dbReference type="Proteomes" id="UP000822993"/>
    </source>
</evidence>
<sequence length="139" mass="15748">MSGRKRYSNDDMHKAIGRGYQSGLADGRVGAVFSHGYWLNDTSRAEVALDEDDDPTTSVLERIKAEYARHVPVFDPEQTRLGYSISEKNHHLFSCAATDCPHFWPCPTWHLMRHLDGSDQSTYTFPAVRDAEPEKGLHL</sequence>